<evidence type="ECO:0000256" key="5">
    <source>
        <dbReference type="ARBA" id="ARBA00022989"/>
    </source>
</evidence>
<keyword evidence="11" id="KW-1185">Reference proteome</keyword>
<dbReference type="Proteomes" id="UP000254134">
    <property type="component" value="Unassembled WGS sequence"/>
</dbReference>
<evidence type="ECO:0000256" key="7">
    <source>
        <dbReference type="ARBA" id="ARBA00024033"/>
    </source>
</evidence>
<feature type="transmembrane region" description="Helical" evidence="8">
    <location>
        <begin position="115"/>
        <end position="148"/>
    </location>
</feature>
<evidence type="ECO:0000256" key="1">
    <source>
        <dbReference type="ARBA" id="ARBA00004651"/>
    </source>
</evidence>
<keyword evidence="2" id="KW-1003">Cell membrane</keyword>
<feature type="transmembrane region" description="Helical" evidence="8">
    <location>
        <begin position="266"/>
        <end position="287"/>
    </location>
</feature>
<evidence type="ECO:0000256" key="2">
    <source>
        <dbReference type="ARBA" id="ARBA00022475"/>
    </source>
</evidence>
<proteinExistence type="inferred from homology"/>
<reference evidence="10 11" key="1">
    <citation type="submission" date="2018-07" db="EMBL/GenBank/DDBJ databases">
        <title>High-quality-draft genome sequence of Gaiella occulta.</title>
        <authorList>
            <person name="Severino R."/>
            <person name="Froufe H.J.C."/>
            <person name="Rainey F.A."/>
            <person name="Barroso C."/>
            <person name="Albuquerque L."/>
            <person name="Lobo-Da-Cunha A."/>
            <person name="Da Costa M.S."/>
            <person name="Egas C."/>
        </authorList>
    </citation>
    <scope>NUCLEOTIDE SEQUENCE [LARGE SCALE GENOMIC DNA]</scope>
    <source>
        <strain evidence="10 11">F2-233</strain>
    </source>
</reference>
<feature type="transmembrane region" description="Helical" evidence="8">
    <location>
        <begin position="160"/>
        <end position="184"/>
    </location>
</feature>
<evidence type="ECO:0000256" key="8">
    <source>
        <dbReference type="SAM" id="Phobius"/>
    </source>
</evidence>
<comment type="similarity">
    <text evidence="7">Belongs to the glycosyltransferase 87 family.</text>
</comment>
<dbReference type="InterPro" id="IPR018584">
    <property type="entry name" value="GT87"/>
</dbReference>
<gene>
    <name evidence="10" type="ORF">Gocc_3024</name>
</gene>
<dbReference type="Pfam" id="PF09594">
    <property type="entry name" value="GT87"/>
    <property type="match status" value="1"/>
</dbReference>
<sequence>MRPPARIALAAAVAAWTAGAVVALGVEGDPGISDISVYARYGERIAAGDVPYRDFRVEYPPGALVPFVLPSLVSDSYRSYVAVFAALMTVALAATAALVALALDALGAGRGRAGAAVGVLVGGFLLLGPFLLTRFDLFAAAVTAAALAALLHRRDRLGPVLLGLAIATKIYPLVLLPLVGARACKERGKIEAARQVGLAVAAALVVYLPFLVVAPEGVARSVWQQLGRPLQIESLGAAVLLALHHAFGMGLAWASGHGSQNLTGAVAGAASALSTAALVAALLLVWLRFARGDVGPERFARHAAAAVVGFVAFSKVLSPQFLVWLLPLVALVGDRRRRLAASSLVLAACLLTRLWFPSDYWALVKEFDPAPSSLVLVRDLVLVALFVVLVRAREREAAGSPSPSP</sequence>
<dbReference type="GO" id="GO:0005886">
    <property type="term" value="C:plasma membrane"/>
    <property type="evidence" value="ECO:0007669"/>
    <property type="project" value="UniProtKB-SubCell"/>
</dbReference>
<keyword evidence="3" id="KW-0808">Transferase</keyword>
<evidence type="ECO:0000313" key="11">
    <source>
        <dbReference type="Proteomes" id="UP000254134"/>
    </source>
</evidence>
<accession>A0A7M2YUD5</accession>
<reference evidence="11" key="2">
    <citation type="journal article" date="2019" name="MicrobiologyOpen">
        <title>High-quality draft genome sequence of Gaiella occulta isolated from a 150 meter deep mineral water borehole and comparison with the genome sequences of other deep-branching lineages of the phylum Actinobacteria.</title>
        <authorList>
            <person name="Severino R."/>
            <person name="Froufe H.J.C."/>
            <person name="Barroso C."/>
            <person name="Albuquerque L."/>
            <person name="Lobo-da-Cunha A."/>
            <person name="da Costa M.S."/>
            <person name="Egas C."/>
        </authorList>
    </citation>
    <scope>NUCLEOTIDE SEQUENCE [LARGE SCALE GENOMIC DNA]</scope>
    <source>
        <strain evidence="11">F2-233</strain>
    </source>
</reference>
<keyword evidence="9" id="KW-0732">Signal</keyword>
<protein>
    <recommendedName>
        <fullName evidence="12">DUF2029 domain-containing protein</fullName>
    </recommendedName>
</protein>
<evidence type="ECO:0000256" key="6">
    <source>
        <dbReference type="ARBA" id="ARBA00023136"/>
    </source>
</evidence>
<dbReference type="AlphaFoldDB" id="A0A7M2YUD5"/>
<feature type="transmembrane region" description="Helical" evidence="8">
    <location>
        <begin position="196"/>
        <end position="214"/>
    </location>
</feature>
<name>A0A7M2YUD5_9ACTN</name>
<comment type="caution">
    <text evidence="10">The sequence shown here is derived from an EMBL/GenBank/DDBJ whole genome shotgun (WGS) entry which is preliminary data.</text>
</comment>
<keyword evidence="5 8" id="KW-1133">Transmembrane helix</keyword>
<dbReference type="EMBL" id="QQZY01000011">
    <property type="protein sequence ID" value="RDI73229.1"/>
    <property type="molecule type" value="Genomic_DNA"/>
</dbReference>
<evidence type="ECO:0008006" key="12">
    <source>
        <dbReference type="Google" id="ProtNLM"/>
    </source>
</evidence>
<keyword evidence="6 8" id="KW-0472">Membrane</keyword>
<evidence type="ECO:0000256" key="3">
    <source>
        <dbReference type="ARBA" id="ARBA00022679"/>
    </source>
</evidence>
<feature type="signal peptide" evidence="9">
    <location>
        <begin position="1"/>
        <end position="23"/>
    </location>
</feature>
<feature type="transmembrane region" description="Helical" evidence="8">
    <location>
        <begin position="376"/>
        <end position="392"/>
    </location>
</feature>
<evidence type="ECO:0000256" key="4">
    <source>
        <dbReference type="ARBA" id="ARBA00022692"/>
    </source>
</evidence>
<feature type="transmembrane region" description="Helical" evidence="8">
    <location>
        <begin position="234"/>
        <end position="254"/>
    </location>
</feature>
<feature type="transmembrane region" description="Helical" evidence="8">
    <location>
        <begin position="339"/>
        <end position="356"/>
    </location>
</feature>
<evidence type="ECO:0000256" key="9">
    <source>
        <dbReference type="SAM" id="SignalP"/>
    </source>
</evidence>
<feature type="transmembrane region" description="Helical" evidence="8">
    <location>
        <begin position="80"/>
        <end position="103"/>
    </location>
</feature>
<feature type="chain" id="PRO_5038756482" description="DUF2029 domain-containing protein" evidence="9">
    <location>
        <begin position="24"/>
        <end position="405"/>
    </location>
</feature>
<organism evidence="10 11">
    <name type="scientific">Gaiella occulta</name>
    <dbReference type="NCBI Taxonomy" id="1002870"/>
    <lineage>
        <taxon>Bacteria</taxon>
        <taxon>Bacillati</taxon>
        <taxon>Actinomycetota</taxon>
        <taxon>Thermoleophilia</taxon>
        <taxon>Gaiellales</taxon>
        <taxon>Gaiellaceae</taxon>
        <taxon>Gaiella</taxon>
    </lineage>
</organism>
<comment type="subcellular location">
    <subcellularLocation>
        <location evidence="1">Cell membrane</location>
        <topology evidence="1">Multi-pass membrane protein</topology>
    </subcellularLocation>
</comment>
<dbReference type="RefSeq" id="WP_181813738.1">
    <property type="nucleotide sequence ID" value="NZ_QQZY01000011.1"/>
</dbReference>
<feature type="transmembrane region" description="Helical" evidence="8">
    <location>
        <begin position="307"/>
        <end position="332"/>
    </location>
</feature>
<keyword evidence="4 8" id="KW-0812">Transmembrane</keyword>
<dbReference type="GO" id="GO:0016758">
    <property type="term" value="F:hexosyltransferase activity"/>
    <property type="evidence" value="ECO:0007669"/>
    <property type="project" value="InterPro"/>
</dbReference>
<evidence type="ECO:0000313" key="10">
    <source>
        <dbReference type="EMBL" id="RDI73229.1"/>
    </source>
</evidence>